<feature type="region of interest" description="Disordered" evidence="1">
    <location>
        <begin position="32"/>
        <end position="51"/>
    </location>
</feature>
<dbReference type="OrthoDB" id="5748965at2"/>
<dbReference type="EMBL" id="CP003746">
    <property type="protein sequence ID" value="AFU99595.1"/>
    <property type="molecule type" value="Genomic_DNA"/>
</dbReference>
<feature type="chain" id="PRO_5003878272" evidence="2">
    <location>
        <begin position="19"/>
        <end position="836"/>
    </location>
</feature>
<dbReference type="HOGENOM" id="CLU_343468_0_0_6"/>
<keyword evidence="2" id="KW-0732">Signal</keyword>
<gene>
    <name evidence="3" type="ordered locus">M5M_12175</name>
</gene>
<proteinExistence type="predicted"/>
<accession>K4KMZ8</accession>
<reference evidence="3 4" key="1">
    <citation type="journal article" date="2013" name="Genome Announc.">
        <title>Complete genome sequence of Simiduia agarivorans SA1(T), a marine bacterium able to degrade a variety of polysaccharides.</title>
        <authorList>
            <person name="Lin S.Y."/>
            <person name="Shieh W.Y."/>
            <person name="Chen J.S."/>
            <person name="Tang S.L."/>
        </authorList>
    </citation>
    <scope>NUCLEOTIDE SEQUENCE [LARGE SCALE GENOMIC DNA]</scope>
    <source>
        <strain evidence="4">DSM 21679 / JCM 13881 / BCRC 17597 / SA1</strain>
    </source>
</reference>
<feature type="signal peptide" evidence="2">
    <location>
        <begin position="1"/>
        <end position="18"/>
    </location>
</feature>
<dbReference type="InterPro" id="IPR013320">
    <property type="entry name" value="ConA-like_dom_sf"/>
</dbReference>
<organism evidence="3 4">
    <name type="scientific">Simiduia agarivorans (strain DSM 21679 / JCM 13881 / BCRC 17597 / SA1)</name>
    <dbReference type="NCBI Taxonomy" id="1117647"/>
    <lineage>
        <taxon>Bacteria</taxon>
        <taxon>Pseudomonadati</taxon>
        <taxon>Pseudomonadota</taxon>
        <taxon>Gammaproteobacteria</taxon>
        <taxon>Cellvibrionales</taxon>
        <taxon>Cellvibrionaceae</taxon>
        <taxon>Simiduia</taxon>
    </lineage>
</organism>
<evidence type="ECO:0000256" key="2">
    <source>
        <dbReference type="SAM" id="SignalP"/>
    </source>
</evidence>
<dbReference type="KEGG" id="saga:M5M_12175"/>
<dbReference type="Gene3D" id="2.60.120.200">
    <property type="match status" value="1"/>
</dbReference>
<name>K4KMZ8_SIMAS</name>
<sequence>MTTTITLLGRVLLPVSLAAIVACGGGSGAQTIENNNPNQGNNGGGGFTYTGPAPATDDVQSFKINVWDNLVADDRCGACHIDGGQSPQFVRRDDVNEAYAIANTLVDLSNPAASRLVTKVGGGHNCWETEASACADTMTTWITRWAQASGSISNTVVLTAPELKDVGASKSFPATPDGFQPVYDLLQPYCGQCHSSTSANQQQPYLGEGDIQVAYDAARSRISLDTPENSRLVVRLRNEFHNCWGNNCPSASNEMEAAIRAFADSIEPVEVDPALVISKAVNLADDGIVASSGGRVENNVIALYQFKTGSGSTAFDTSGVSPALHLTLSGPHEWLGAWGVKFNGGKAQGSTQASRKLYDLLTATNEFSIEAWVVPENTTQDGPARIITYSGGDTARNFTVGQTLYNYDFALRSSTGNDANGMPLLSTPNADEVLQATLQHVVMTYSPVNGRRIYVNGELSSDADELEPGLLANWDPSFALALGAEVSNGDAWLGAVRLLAIHNRTLSDTDIVTNYDAGVGEKFFLLFSVSHLVDMPDAFVVFEVQQFDNYGYLFNKPFFISLDNTAAPSAPFTLSGMRIGVNGREASVGQAYANLNVEISSGNYVEGGVVLSELGTIIPLDKGPTSDQFFLTFDQAGSNTFARTEPVPTPPATPADIEGQTAIGLRHYEEINNTLAALTGVSKTDPAVNAVFELVKQQMPTEENPRGFLAAHQMGITQLAVQYCNELVDSTSMRASYFPGFNFSANVNSAFDATGRSQIIDPLVAAMLGHSFATVPNTGNAVMDDQPIDGEIQTELNSLIDAMTATSCSSDCVTKTANTVKAVCAAATGSAVMLLQ</sequence>
<dbReference type="RefSeq" id="WP_015047759.1">
    <property type="nucleotide sequence ID" value="NC_018868.3"/>
</dbReference>
<evidence type="ECO:0000313" key="4">
    <source>
        <dbReference type="Proteomes" id="UP000000466"/>
    </source>
</evidence>
<protein>
    <submittedName>
        <fullName evidence="3">ATPase</fullName>
    </submittedName>
</protein>
<evidence type="ECO:0000256" key="1">
    <source>
        <dbReference type="SAM" id="MobiDB-lite"/>
    </source>
</evidence>
<dbReference type="SUPFAM" id="SSF49899">
    <property type="entry name" value="Concanavalin A-like lectins/glucanases"/>
    <property type="match status" value="1"/>
</dbReference>
<dbReference type="Proteomes" id="UP000000466">
    <property type="component" value="Chromosome"/>
</dbReference>
<keyword evidence="4" id="KW-1185">Reference proteome</keyword>
<dbReference type="STRING" id="1117647.M5M_12175"/>
<dbReference type="AlphaFoldDB" id="K4KMZ8"/>
<dbReference type="eggNOG" id="COG2755">
    <property type="taxonomic scope" value="Bacteria"/>
</dbReference>
<evidence type="ECO:0000313" key="3">
    <source>
        <dbReference type="EMBL" id="AFU99595.1"/>
    </source>
</evidence>
<dbReference type="Pfam" id="PF13385">
    <property type="entry name" value="Laminin_G_3"/>
    <property type="match status" value="1"/>
</dbReference>